<protein>
    <submittedName>
        <fullName evidence="1">Uncharacterized protein</fullName>
    </submittedName>
</protein>
<accession>A0A9D4CRE9</accession>
<proteinExistence type="predicted"/>
<dbReference type="AlphaFoldDB" id="A0A9D4CRE9"/>
<name>A0A9D4CRE9_DREPO</name>
<dbReference type="Proteomes" id="UP000828390">
    <property type="component" value="Unassembled WGS sequence"/>
</dbReference>
<sequence length="50" mass="5744">MRDYDTEILLQSDQVYATEIYSSMGRMSILLNFKIIRPPVLLTASTSTFL</sequence>
<reference evidence="1" key="1">
    <citation type="journal article" date="2019" name="bioRxiv">
        <title>The Genome of the Zebra Mussel, Dreissena polymorpha: A Resource for Invasive Species Research.</title>
        <authorList>
            <person name="McCartney M.A."/>
            <person name="Auch B."/>
            <person name="Kono T."/>
            <person name="Mallez S."/>
            <person name="Zhang Y."/>
            <person name="Obille A."/>
            <person name="Becker A."/>
            <person name="Abrahante J.E."/>
            <person name="Garbe J."/>
            <person name="Badalamenti J.P."/>
            <person name="Herman A."/>
            <person name="Mangelson H."/>
            <person name="Liachko I."/>
            <person name="Sullivan S."/>
            <person name="Sone E.D."/>
            <person name="Koren S."/>
            <person name="Silverstein K.A.T."/>
            <person name="Beckman K.B."/>
            <person name="Gohl D.M."/>
        </authorList>
    </citation>
    <scope>NUCLEOTIDE SEQUENCE</scope>
    <source>
        <strain evidence="1">Duluth1</strain>
        <tissue evidence="1">Whole animal</tissue>
    </source>
</reference>
<keyword evidence="2" id="KW-1185">Reference proteome</keyword>
<reference evidence="1" key="2">
    <citation type="submission" date="2020-11" db="EMBL/GenBank/DDBJ databases">
        <authorList>
            <person name="McCartney M.A."/>
            <person name="Auch B."/>
            <person name="Kono T."/>
            <person name="Mallez S."/>
            <person name="Becker A."/>
            <person name="Gohl D.M."/>
            <person name="Silverstein K.A.T."/>
            <person name="Koren S."/>
            <person name="Bechman K.B."/>
            <person name="Herman A."/>
            <person name="Abrahante J.E."/>
            <person name="Garbe J."/>
        </authorList>
    </citation>
    <scope>NUCLEOTIDE SEQUENCE</scope>
    <source>
        <strain evidence="1">Duluth1</strain>
        <tissue evidence="1">Whole animal</tissue>
    </source>
</reference>
<evidence type="ECO:0000313" key="2">
    <source>
        <dbReference type="Proteomes" id="UP000828390"/>
    </source>
</evidence>
<dbReference type="EMBL" id="JAIWYP010000012">
    <property type="protein sequence ID" value="KAH3730309.1"/>
    <property type="molecule type" value="Genomic_DNA"/>
</dbReference>
<evidence type="ECO:0000313" key="1">
    <source>
        <dbReference type="EMBL" id="KAH3730309.1"/>
    </source>
</evidence>
<comment type="caution">
    <text evidence="1">The sequence shown here is derived from an EMBL/GenBank/DDBJ whole genome shotgun (WGS) entry which is preliminary data.</text>
</comment>
<organism evidence="1 2">
    <name type="scientific">Dreissena polymorpha</name>
    <name type="common">Zebra mussel</name>
    <name type="synonym">Mytilus polymorpha</name>
    <dbReference type="NCBI Taxonomy" id="45954"/>
    <lineage>
        <taxon>Eukaryota</taxon>
        <taxon>Metazoa</taxon>
        <taxon>Spiralia</taxon>
        <taxon>Lophotrochozoa</taxon>
        <taxon>Mollusca</taxon>
        <taxon>Bivalvia</taxon>
        <taxon>Autobranchia</taxon>
        <taxon>Heteroconchia</taxon>
        <taxon>Euheterodonta</taxon>
        <taxon>Imparidentia</taxon>
        <taxon>Neoheterodontei</taxon>
        <taxon>Myida</taxon>
        <taxon>Dreissenoidea</taxon>
        <taxon>Dreissenidae</taxon>
        <taxon>Dreissena</taxon>
    </lineage>
</organism>
<gene>
    <name evidence="1" type="ORF">DPMN_056292</name>
</gene>